<evidence type="ECO:0000256" key="1">
    <source>
        <dbReference type="SAM" id="MobiDB-lite"/>
    </source>
</evidence>
<evidence type="ECO:0000313" key="4">
    <source>
        <dbReference type="Proteomes" id="UP000485058"/>
    </source>
</evidence>
<gene>
    <name evidence="3" type="ORF">HaLaN_24316</name>
</gene>
<feature type="compositionally biased region" description="Gly residues" evidence="1">
    <location>
        <begin position="30"/>
        <end position="40"/>
    </location>
</feature>
<name>A0A6A0A378_HAELA</name>
<reference evidence="3 4" key="1">
    <citation type="submission" date="2020-02" db="EMBL/GenBank/DDBJ databases">
        <title>Draft genome sequence of Haematococcus lacustris strain NIES-144.</title>
        <authorList>
            <person name="Morimoto D."/>
            <person name="Nakagawa S."/>
            <person name="Yoshida T."/>
            <person name="Sawayama S."/>
        </authorList>
    </citation>
    <scope>NUCLEOTIDE SEQUENCE [LARGE SCALE GENOMIC DNA]</scope>
    <source>
        <strain evidence="3 4">NIES-144</strain>
    </source>
</reference>
<dbReference type="GO" id="GO:0008270">
    <property type="term" value="F:zinc ion binding"/>
    <property type="evidence" value="ECO:0007669"/>
    <property type="project" value="UniProtKB-KW"/>
</dbReference>
<keyword evidence="3" id="KW-0863">Zinc-finger</keyword>
<evidence type="ECO:0000313" key="3">
    <source>
        <dbReference type="EMBL" id="GFH26208.1"/>
    </source>
</evidence>
<dbReference type="NCBIfam" id="TIGR01053">
    <property type="entry name" value="LSD1"/>
    <property type="match status" value="1"/>
</dbReference>
<dbReference type="AlphaFoldDB" id="A0A6A0A378"/>
<evidence type="ECO:0000259" key="2">
    <source>
        <dbReference type="Pfam" id="PF06943"/>
    </source>
</evidence>
<comment type="caution">
    <text evidence="3">The sequence shown here is derived from an EMBL/GenBank/DDBJ whole genome shotgun (WGS) entry which is preliminary data.</text>
</comment>
<dbReference type="Proteomes" id="UP000485058">
    <property type="component" value="Unassembled WGS sequence"/>
</dbReference>
<dbReference type="InterPro" id="IPR005735">
    <property type="entry name" value="Znf_LSD1"/>
</dbReference>
<accession>A0A6A0A378</accession>
<keyword evidence="3" id="KW-0862">Zinc</keyword>
<proteinExistence type="predicted"/>
<keyword evidence="3" id="KW-0479">Metal-binding</keyword>
<feature type="region of interest" description="Disordered" evidence="1">
    <location>
        <begin position="23"/>
        <end position="83"/>
    </location>
</feature>
<organism evidence="3 4">
    <name type="scientific">Haematococcus lacustris</name>
    <name type="common">Green alga</name>
    <name type="synonym">Haematococcus pluvialis</name>
    <dbReference type="NCBI Taxonomy" id="44745"/>
    <lineage>
        <taxon>Eukaryota</taxon>
        <taxon>Viridiplantae</taxon>
        <taxon>Chlorophyta</taxon>
        <taxon>core chlorophytes</taxon>
        <taxon>Chlorophyceae</taxon>
        <taxon>CS clade</taxon>
        <taxon>Chlamydomonadales</taxon>
        <taxon>Haematococcaceae</taxon>
        <taxon>Haematococcus</taxon>
    </lineage>
</organism>
<sequence length="83" mass="8261">MLMFPIGAQSVKCSVCHSVTPVPASQTQAMGGGHGGGGPSGLAPGPLHNRPNNTVVVENPPSLDEQGNPSSHAAAALPTPDQQ</sequence>
<keyword evidence="4" id="KW-1185">Reference proteome</keyword>
<feature type="domain" description="Zinc finger LSD1-type" evidence="2">
    <location>
        <begin position="1"/>
        <end position="19"/>
    </location>
</feature>
<dbReference type="Pfam" id="PF06943">
    <property type="entry name" value="zf-LSD1"/>
    <property type="match status" value="1"/>
</dbReference>
<dbReference type="EMBL" id="BLLF01003056">
    <property type="protein sequence ID" value="GFH26208.1"/>
    <property type="molecule type" value="Genomic_DNA"/>
</dbReference>
<protein>
    <submittedName>
        <fullName evidence="3">Zinc-finger LSD1 protein</fullName>
    </submittedName>
</protein>